<name>A0A495R7E1_9EURY</name>
<protein>
    <submittedName>
        <fullName evidence="2">Glycosyltransferase involved in cell wall biosynthesis</fullName>
    </submittedName>
</protein>
<dbReference type="PANTHER" id="PTHR43630">
    <property type="entry name" value="POLY-BETA-1,6-N-ACETYL-D-GLUCOSAMINE SYNTHASE"/>
    <property type="match status" value="1"/>
</dbReference>
<sequence length="258" mass="29507">MPDVGVVIPTFNSGDQLDRCLQSLTWADEIIIIDGGSQDDTTDIAREYTEDIYEFESDNFSEIRNKGIMNAESSWLLHLDADEVVPRPLAEEIQSKIMGTDQSGFYIRRQHVFLGKELGEKRSPLRTPSHLKLAKRDQSKFVGNVHEELTVEGELGEMENVCKHYSHNSVEEYISKMNRYSSLLTREHTRKRGYDGSFPLLIGCTVSPVKRLVSIGIIRGYFFDGWHGLVYTLLVSMSCLVENMKIWESKIKDTNYES</sequence>
<dbReference type="InterPro" id="IPR029044">
    <property type="entry name" value="Nucleotide-diphossugar_trans"/>
</dbReference>
<dbReference type="SUPFAM" id="SSF53448">
    <property type="entry name" value="Nucleotide-diphospho-sugar transferases"/>
    <property type="match status" value="1"/>
</dbReference>
<dbReference type="Proteomes" id="UP000268233">
    <property type="component" value="Unassembled WGS sequence"/>
</dbReference>
<dbReference type="Gene3D" id="3.90.550.10">
    <property type="entry name" value="Spore Coat Polysaccharide Biosynthesis Protein SpsA, Chain A"/>
    <property type="match status" value="1"/>
</dbReference>
<reference evidence="2 3" key="1">
    <citation type="submission" date="2018-10" db="EMBL/GenBank/DDBJ databases">
        <title>Genomic Encyclopedia of Archaeal and Bacterial Type Strains, Phase II (KMG-II): from individual species to whole genera.</title>
        <authorList>
            <person name="Goeker M."/>
        </authorList>
    </citation>
    <scope>NUCLEOTIDE SEQUENCE [LARGE SCALE GENOMIC DNA]</scope>
    <source>
        <strain evidence="2 3">DSM 11927</strain>
    </source>
</reference>
<dbReference type="RefSeq" id="WP_121303358.1">
    <property type="nucleotide sequence ID" value="NZ_RBWW01000001.1"/>
</dbReference>
<evidence type="ECO:0000313" key="3">
    <source>
        <dbReference type="Proteomes" id="UP000268233"/>
    </source>
</evidence>
<comment type="caution">
    <text evidence="2">The sequence shown here is derived from an EMBL/GenBank/DDBJ whole genome shotgun (WGS) entry which is preliminary data.</text>
</comment>
<dbReference type="InterPro" id="IPR001173">
    <property type="entry name" value="Glyco_trans_2-like"/>
</dbReference>
<dbReference type="Pfam" id="PF00535">
    <property type="entry name" value="Glycos_transf_2"/>
    <property type="match status" value="1"/>
</dbReference>
<dbReference type="GO" id="GO:0016740">
    <property type="term" value="F:transferase activity"/>
    <property type="evidence" value="ECO:0007669"/>
    <property type="project" value="UniProtKB-KW"/>
</dbReference>
<evidence type="ECO:0000313" key="2">
    <source>
        <dbReference type="EMBL" id="RKS83221.1"/>
    </source>
</evidence>
<evidence type="ECO:0000259" key="1">
    <source>
        <dbReference type="Pfam" id="PF00535"/>
    </source>
</evidence>
<dbReference type="AlphaFoldDB" id="A0A495R7E1"/>
<dbReference type="PANTHER" id="PTHR43630:SF2">
    <property type="entry name" value="GLYCOSYLTRANSFERASE"/>
    <property type="match status" value="1"/>
</dbReference>
<accession>A0A495R7E1</accession>
<feature type="domain" description="Glycosyltransferase 2-like" evidence="1">
    <location>
        <begin position="6"/>
        <end position="127"/>
    </location>
</feature>
<gene>
    <name evidence="2" type="ORF">BDK61_2557</name>
</gene>
<dbReference type="EMBL" id="RBWW01000001">
    <property type="protein sequence ID" value="RKS83221.1"/>
    <property type="molecule type" value="Genomic_DNA"/>
</dbReference>
<organism evidence="2 3">
    <name type="scientific">Haloarcula quadrata</name>
    <dbReference type="NCBI Taxonomy" id="182779"/>
    <lineage>
        <taxon>Archaea</taxon>
        <taxon>Methanobacteriati</taxon>
        <taxon>Methanobacteriota</taxon>
        <taxon>Stenosarchaea group</taxon>
        <taxon>Halobacteria</taxon>
        <taxon>Halobacteriales</taxon>
        <taxon>Haloarculaceae</taxon>
        <taxon>Haloarcula</taxon>
    </lineage>
</organism>
<dbReference type="CDD" id="cd02511">
    <property type="entry name" value="Beta4Glucosyltransferase"/>
    <property type="match status" value="1"/>
</dbReference>
<keyword evidence="3" id="KW-1185">Reference proteome</keyword>
<proteinExistence type="predicted"/>
<keyword evidence="2" id="KW-0808">Transferase</keyword>